<comment type="caution">
    <text evidence="7">The sequence shown here is derived from an EMBL/GenBank/DDBJ whole genome shotgun (WGS) entry which is preliminary data.</text>
</comment>
<sequence length="318" mass="34670">MHKVEICQAITPLIGWDTVNSGPAQWSFGIPDSHLLPDIQGLITNPSFPLTRERLTSMPNLVVVSSYGVGYDYIDVEAASELGILVTHTPHAVTQATAELGLTLVLALMRHIVIHDRAVRQESNSPHPMLSHHAILAHDASSQTVGLVGYGRIGQRLGQLLDAVGFQVLYTRAHGPLADHPGYRDLHSLLEEADIVVLALPLTPDTRHVLNSSTIKLMKPTAQIVNIGRGPCIDERALVDGLQTQQIAGAALDVFEFEPRVSKALLHMPQVILSPHVGTLTKETRIEMTRDAVSNILAALDGCDQNAVNAQYWTRRPH</sequence>
<dbReference type="SUPFAM" id="SSF51735">
    <property type="entry name" value="NAD(P)-binding Rossmann-fold domains"/>
    <property type="match status" value="1"/>
</dbReference>
<keyword evidence="2 4" id="KW-0560">Oxidoreductase</keyword>
<dbReference type="GO" id="GO:0005829">
    <property type="term" value="C:cytosol"/>
    <property type="evidence" value="ECO:0007669"/>
    <property type="project" value="TreeGrafter"/>
</dbReference>
<name>A0A2T2X8E3_9FIRM</name>
<dbReference type="PANTHER" id="PTHR10996:SF178">
    <property type="entry name" value="2-HYDROXYACID DEHYDROGENASE YGL185C-RELATED"/>
    <property type="match status" value="1"/>
</dbReference>
<keyword evidence="3" id="KW-0520">NAD</keyword>
<evidence type="ECO:0000256" key="4">
    <source>
        <dbReference type="RuleBase" id="RU003719"/>
    </source>
</evidence>
<dbReference type="AlphaFoldDB" id="A0A2T2X8E3"/>
<evidence type="ECO:0000259" key="6">
    <source>
        <dbReference type="Pfam" id="PF02826"/>
    </source>
</evidence>
<evidence type="ECO:0008006" key="9">
    <source>
        <dbReference type="Google" id="ProtNLM"/>
    </source>
</evidence>
<evidence type="ECO:0000256" key="2">
    <source>
        <dbReference type="ARBA" id="ARBA00023002"/>
    </source>
</evidence>
<reference evidence="7 8" key="1">
    <citation type="journal article" date="2014" name="BMC Genomics">
        <title>Comparison of environmental and isolate Sulfobacillus genomes reveals diverse carbon, sulfur, nitrogen, and hydrogen metabolisms.</title>
        <authorList>
            <person name="Justice N.B."/>
            <person name="Norman A."/>
            <person name="Brown C.T."/>
            <person name="Singh A."/>
            <person name="Thomas B.C."/>
            <person name="Banfield J.F."/>
        </authorList>
    </citation>
    <scope>NUCLEOTIDE SEQUENCE [LARGE SCALE GENOMIC DNA]</scope>
    <source>
        <strain evidence="7">AMDSBA1</strain>
    </source>
</reference>
<dbReference type="Pfam" id="PF02826">
    <property type="entry name" value="2-Hacid_dh_C"/>
    <property type="match status" value="1"/>
</dbReference>
<dbReference type="GO" id="GO:0030267">
    <property type="term" value="F:glyoxylate reductase (NADPH) activity"/>
    <property type="evidence" value="ECO:0007669"/>
    <property type="project" value="TreeGrafter"/>
</dbReference>
<evidence type="ECO:0000313" key="8">
    <source>
        <dbReference type="Proteomes" id="UP000242699"/>
    </source>
</evidence>
<feature type="domain" description="D-isomer specific 2-hydroxyacid dehydrogenase catalytic" evidence="5">
    <location>
        <begin position="36"/>
        <end position="309"/>
    </location>
</feature>
<dbReference type="GO" id="GO:0051287">
    <property type="term" value="F:NAD binding"/>
    <property type="evidence" value="ECO:0007669"/>
    <property type="project" value="InterPro"/>
</dbReference>
<dbReference type="Proteomes" id="UP000242699">
    <property type="component" value="Unassembled WGS sequence"/>
</dbReference>
<dbReference type="InterPro" id="IPR006140">
    <property type="entry name" value="D-isomer_DH_NAD-bd"/>
</dbReference>
<gene>
    <name evidence="7" type="ORF">C7B43_04745</name>
</gene>
<feature type="domain" description="D-isomer specific 2-hydroxyacid dehydrogenase NAD-binding" evidence="6">
    <location>
        <begin position="102"/>
        <end position="278"/>
    </location>
</feature>
<evidence type="ECO:0000259" key="5">
    <source>
        <dbReference type="Pfam" id="PF00389"/>
    </source>
</evidence>
<evidence type="ECO:0000256" key="1">
    <source>
        <dbReference type="ARBA" id="ARBA00005854"/>
    </source>
</evidence>
<dbReference type="SUPFAM" id="SSF52283">
    <property type="entry name" value="Formate/glycerate dehydrogenase catalytic domain-like"/>
    <property type="match status" value="1"/>
</dbReference>
<dbReference type="Pfam" id="PF00389">
    <property type="entry name" value="2-Hacid_dh"/>
    <property type="match status" value="1"/>
</dbReference>
<dbReference type="GO" id="GO:0016618">
    <property type="term" value="F:hydroxypyruvate reductase [NAD(P)H] activity"/>
    <property type="evidence" value="ECO:0007669"/>
    <property type="project" value="TreeGrafter"/>
</dbReference>
<comment type="similarity">
    <text evidence="1 4">Belongs to the D-isomer specific 2-hydroxyacid dehydrogenase family.</text>
</comment>
<dbReference type="EMBL" id="PXYT01000007">
    <property type="protein sequence ID" value="PSR30783.1"/>
    <property type="molecule type" value="Genomic_DNA"/>
</dbReference>
<evidence type="ECO:0000256" key="3">
    <source>
        <dbReference type="ARBA" id="ARBA00023027"/>
    </source>
</evidence>
<dbReference type="InterPro" id="IPR050223">
    <property type="entry name" value="D-isomer_2-hydroxyacid_DH"/>
</dbReference>
<dbReference type="Gene3D" id="3.40.50.720">
    <property type="entry name" value="NAD(P)-binding Rossmann-like Domain"/>
    <property type="match status" value="2"/>
</dbReference>
<dbReference type="PANTHER" id="PTHR10996">
    <property type="entry name" value="2-HYDROXYACID DEHYDROGENASE-RELATED"/>
    <property type="match status" value="1"/>
</dbReference>
<accession>A0A2T2X8E3</accession>
<proteinExistence type="inferred from homology"/>
<organism evidence="7 8">
    <name type="scientific">Sulfobacillus benefaciens</name>
    <dbReference type="NCBI Taxonomy" id="453960"/>
    <lineage>
        <taxon>Bacteria</taxon>
        <taxon>Bacillati</taxon>
        <taxon>Bacillota</taxon>
        <taxon>Clostridia</taxon>
        <taxon>Eubacteriales</taxon>
        <taxon>Clostridiales Family XVII. Incertae Sedis</taxon>
        <taxon>Sulfobacillus</taxon>
    </lineage>
</organism>
<evidence type="ECO:0000313" key="7">
    <source>
        <dbReference type="EMBL" id="PSR30783.1"/>
    </source>
</evidence>
<dbReference type="InterPro" id="IPR036291">
    <property type="entry name" value="NAD(P)-bd_dom_sf"/>
</dbReference>
<protein>
    <recommendedName>
        <fullName evidence="9">D-glycerate dehydrogenase</fullName>
    </recommendedName>
</protein>
<dbReference type="InterPro" id="IPR006139">
    <property type="entry name" value="D-isomer_2_OHA_DH_cat_dom"/>
</dbReference>